<dbReference type="PANTHER" id="PTHR38445">
    <property type="entry name" value="HTH-TYPE TRANSCRIPTIONAL REPRESSOR YTRA"/>
    <property type="match status" value="1"/>
</dbReference>
<dbReference type="GO" id="GO:0003677">
    <property type="term" value="F:DNA binding"/>
    <property type="evidence" value="ECO:0007669"/>
    <property type="project" value="UniProtKB-KW"/>
</dbReference>
<dbReference type="EMBL" id="DWWK01000020">
    <property type="protein sequence ID" value="HJC37814.1"/>
    <property type="molecule type" value="Genomic_DNA"/>
</dbReference>
<dbReference type="GO" id="GO:0003700">
    <property type="term" value="F:DNA-binding transcription factor activity"/>
    <property type="evidence" value="ECO:0007669"/>
    <property type="project" value="InterPro"/>
</dbReference>
<dbReference type="SMART" id="SM00345">
    <property type="entry name" value="HTH_GNTR"/>
    <property type="match status" value="1"/>
</dbReference>
<dbReference type="InterPro" id="IPR036390">
    <property type="entry name" value="WH_DNA-bd_sf"/>
</dbReference>
<accession>A0A9D2SXC3</accession>
<dbReference type="Gene3D" id="1.10.10.10">
    <property type="entry name" value="Winged helix-like DNA-binding domain superfamily/Winged helix DNA-binding domain"/>
    <property type="match status" value="1"/>
</dbReference>
<organism evidence="5 6">
    <name type="scientific">Candidatus Mediterraneibacter faecigallinarum</name>
    <dbReference type="NCBI Taxonomy" id="2838669"/>
    <lineage>
        <taxon>Bacteria</taxon>
        <taxon>Bacillati</taxon>
        <taxon>Bacillota</taxon>
        <taxon>Clostridia</taxon>
        <taxon>Lachnospirales</taxon>
        <taxon>Lachnospiraceae</taxon>
        <taxon>Mediterraneibacter</taxon>
    </lineage>
</organism>
<dbReference type="AlphaFoldDB" id="A0A9D2SXC3"/>
<dbReference type="PROSITE" id="PS50949">
    <property type="entry name" value="HTH_GNTR"/>
    <property type="match status" value="1"/>
</dbReference>
<feature type="domain" description="HTH gntR-type" evidence="4">
    <location>
        <begin position="10"/>
        <end position="78"/>
    </location>
</feature>
<keyword evidence="3" id="KW-0804">Transcription</keyword>
<gene>
    <name evidence="5" type="ORF">H9757_01920</name>
</gene>
<evidence type="ECO:0000256" key="3">
    <source>
        <dbReference type="ARBA" id="ARBA00023163"/>
    </source>
</evidence>
<evidence type="ECO:0000313" key="6">
    <source>
        <dbReference type="Proteomes" id="UP000823894"/>
    </source>
</evidence>
<dbReference type="SUPFAM" id="SSF46785">
    <property type="entry name" value="Winged helix' DNA-binding domain"/>
    <property type="match status" value="1"/>
</dbReference>
<keyword evidence="1" id="KW-0805">Transcription regulation</keyword>
<proteinExistence type="predicted"/>
<sequence>MITIDYQSKLPFYEQIAERFRTLILRGILPADSQMPSVRSLAVDLSINPNTIQKAYSLLEQQGYIYSVKGRGNYVADVTALAEQKRQSLLKEAEQLIAYGRGIGITSAEYIEIIDRLYRKGDTDDRA</sequence>
<name>A0A9D2SXC3_9FIRM</name>
<evidence type="ECO:0000256" key="2">
    <source>
        <dbReference type="ARBA" id="ARBA00023125"/>
    </source>
</evidence>
<evidence type="ECO:0000259" key="4">
    <source>
        <dbReference type="PROSITE" id="PS50949"/>
    </source>
</evidence>
<dbReference type="Proteomes" id="UP000823894">
    <property type="component" value="Unassembled WGS sequence"/>
</dbReference>
<reference evidence="5" key="2">
    <citation type="submission" date="2021-04" db="EMBL/GenBank/DDBJ databases">
        <authorList>
            <person name="Gilroy R."/>
        </authorList>
    </citation>
    <scope>NUCLEOTIDE SEQUENCE</scope>
    <source>
        <strain evidence="5">ChiGjej1B1-1692</strain>
    </source>
</reference>
<keyword evidence="2" id="KW-0238">DNA-binding</keyword>
<dbReference type="PANTHER" id="PTHR38445:SF7">
    <property type="entry name" value="GNTR-FAMILY TRANSCRIPTIONAL REGULATOR"/>
    <property type="match status" value="1"/>
</dbReference>
<protein>
    <submittedName>
        <fullName evidence="5">GntR family transcriptional regulator</fullName>
    </submittedName>
</protein>
<evidence type="ECO:0000256" key="1">
    <source>
        <dbReference type="ARBA" id="ARBA00023015"/>
    </source>
</evidence>
<reference evidence="5" key="1">
    <citation type="journal article" date="2021" name="PeerJ">
        <title>Extensive microbial diversity within the chicken gut microbiome revealed by metagenomics and culture.</title>
        <authorList>
            <person name="Gilroy R."/>
            <person name="Ravi A."/>
            <person name="Getino M."/>
            <person name="Pursley I."/>
            <person name="Horton D.L."/>
            <person name="Alikhan N.F."/>
            <person name="Baker D."/>
            <person name="Gharbi K."/>
            <person name="Hall N."/>
            <person name="Watson M."/>
            <person name="Adriaenssens E.M."/>
            <person name="Foster-Nyarko E."/>
            <person name="Jarju S."/>
            <person name="Secka A."/>
            <person name="Antonio M."/>
            <person name="Oren A."/>
            <person name="Chaudhuri R.R."/>
            <person name="La Ragione R."/>
            <person name="Hildebrand F."/>
            <person name="Pallen M.J."/>
        </authorList>
    </citation>
    <scope>NUCLEOTIDE SEQUENCE</scope>
    <source>
        <strain evidence="5">ChiGjej1B1-1692</strain>
    </source>
</reference>
<comment type="caution">
    <text evidence="5">The sequence shown here is derived from an EMBL/GenBank/DDBJ whole genome shotgun (WGS) entry which is preliminary data.</text>
</comment>
<dbReference type="CDD" id="cd07377">
    <property type="entry name" value="WHTH_GntR"/>
    <property type="match status" value="1"/>
</dbReference>
<dbReference type="Pfam" id="PF00392">
    <property type="entry name" value="GntR"/>
    <property type="match status" value="1"/>
</dbReference>
<dbReference type="InterPro" id="IPR036388">
    <property type="entry name" value="WH-like_DNA-bd_sf"/>
</dbReference>
<dbReference type="InterPro" id="IPR000524">
    <property type="entry name" value="Tscrpt_reg_HTH_GntR"/>
</dbReference>
<evidence type="ECO:0000313" key="5">
    <source>
        <dbReference type="EMBL" id="HJC37814.1"/>
    </source>
</evidence>